<organism evidence="3 4">
    <name type="scientific">Candidatus Harrisonbacteria bacterium CG10_big_fil_rev_8_21_14_0_10_44_23</name>
    <dbReference type="NCBI Taxonomy" id="1974585"/>
    <lineage>
        <taxon>Bacteria</taxon>
        <taxon>Candidatus Harrisoniibacteriota</taxon>
    </lineage>
</organism>
<reference evidence="4" key="1">
    <citation type="submission" date="2017-09" db="EMBL/GenBank/DDBJ databases">
        <title>Depth-based differentiation of microbial function through sediment-hosted aquifers and enrichment of novel symbionts in the deep terrestrial subsurface.</title>
        <authorList>
            <person name="Probst A.J."/>
            <person name="Ladd B."/>
            <person name="Jarett J.K."/>
            <person name="Geller-Mcgrath D.E."/>
            <person name="Sieber C.M.K."/>
            <person name="Emerson J.B."/>
            <person name="Anantharaman K."/>
            <person name="Thomas B.C."/>
            <person name="Malmstrom R."/>
            <person name="Stieglmeier M."/>
            <person name="Klingl A."/>
            <person name="Woyke T."/>
            <person name="Ryan C.M."/>
            <person name="Banfield J.F."/>
        </authorList>
    </citation>
    <scope>NUCLEOTIDE SEQUENCE [LARGE SCALE GENOMIC DNA]</scope>
</reference>
<sequence length="243" mass="27634">MDQAKKVLEKIKNLHLRPQSKLVVRFKQVGFWVLGGILILLGALFFSIAMLAIFDVDPRVLTSWNLAKLLRFMLLSAPYFWLFLLLVVGAFGFLAIRKTKGGYRYRAWAIVTVVVLLMAIFGTVAHAFKINLDSLEIWERQAPPFLQRFAPPRMQMLHHPEEGALPGRILEFDEDGFELESVGGKIWKIEAKDSLTEGLEEEDAVILFGDRLGEDGFEAEFISRRPFGPRGGANFHNEERSND</sequence>
<evidence type="ECO:0000256" key="1">
    <source>
        <dbReference type="SAM" id="MobiDB-lite"/>
    </source>
</evidence>
<evidence type="ECO:0000313" key="4">
    <source>
        <dbReference type="Proteomes" id="UP000229615"/>
    </source>
</evidence>
<dbReference type="Proteomes" id="UP000229615">
    <property type="component" value="Unassembled WGS sequence"/>
</dbReference>
<proteinExistence type="predicted"/>
<comment type="caution">
    <text evidence="3">The sequence shown here is derived from an EMBL/GenBank/DDBJ whole genome shotgun (WGS) entry which is preliminary data.</text>
</comment>
<accession>A0A2H0UPX1</accession>
<feature type="transmembrane region" description="Helical" evidence="2">
    <location>
        <begin position="108"/>
        <end position="128"/>
    </location>
</feature>
<keyword evidence="2" id="KW-1133">Transmembrane helix</keyword>
<keyword evidence="2" id="KW-0812">Transmembrane</keyword>
<feature type="transmembrane region" description="Helical" evidence="2">
    <location>
        <begin position="29"/>
        <end position="54"/>
    </location>
</feature>
<evidence type="ECO:0000256" key="2">
    <source>
        <dbReference type="SAM" id="Phobius"/>
    </source>
</evidence>
<evidence type="ECO:0000313" key="3">
    <source>
        <dbReference type="EMBL" id="PIR88433.1"/>
    </source>
</evidence>
<keyword evidence="2" id="KW-0472">Membrane</keyword>
<name>A0A2H0UPX1_9BACT</name>
<gene>
    <name evidence="3" type="ORF">COU09_02045</name>
</gene>
<feature type="transmembrane region" description="Helical" evidence="2">
    <location>
        <begin position="74"/>
        <end position="96"/>
    </location>
</feature>
<dbReference type="EMBL" id="PFBB01000023">
    <property type="protein sequence ID" value="PIR88433.1"/>
    <property type="molecule type" value="Genomic_DNA"/>
</dbReference>
<dbReference type="AlphaFoldDB" id="A0A2H0UPX1"/>
<protein>
    <submittedName>
        <fullName evidence="3">Uncharacterized protein</fullName>
    </submittedName>
</protein>
<feature type="region of interest" description="Disordered" evidence="1">
    <location>
        <begin position="223"/>
        <end position="243"/>
    </location>
</feature>